<dbReference type="SUPFAM" id="SSF53822">
    <property type="entry name" value="Periplasmic binding protein-like I"/>
    <property type="match status" value="1"/>
</dbReference>
<dbReference type="CDD" id="cd06267">
    <property type="entry name" value="PBP1_LacI_sugar_binding-like"/>
    <property type="match status" value="1"/>
</dbReference>
<sequence>MKAGITDVAVKAGVSVATVSRSFARPDLVSPKTRERVLKAADELNYSISRSATAMKTGQALRVALLISEDISSWFNANLFSGLDSVLHSADYDISVFPIVTAQERKAFFEQLPVRRNADAVIVSSFAINPDEVPRLQSVRLPIVGVNTPSSEGYDATVGIDDRAGMRMITECVLRAGHTDIAFVRYRHAPEIPHSADLRQEGFEEACAVAGDAIRAHVVEYDEHLADPGEAVLDGVFTLEPRPTAVCCITDSVAMQLFFAMTRRRMSVPYDLSLTGFDDGLYAKESGLTTARQSPYDLGRSAAMKALALIRGDAVVQPHERVPARLVERSSVARLM</sequence>
<evidence type="ECO:0000313" key="7">
    <source>
        <dbReference type="Proteomes" id="UP000429211"/>
    </source>
</evidence>
<dbReference type="PANTHER" id="PTHR30146">
    <property type="entry name" value="LACI-RELATED TRANSCRIPTIONAL REPRESSOR"/>
    <property type="match status" value="1"/>
</dbReference>
<evidence type="ECO:0000256" key="2">
    <source>
        <dbReference type="ARBA" id="ARBA00023125"/>
    </source>
</evidence>
<dbReference type="InterPro" id="IPR046335">
    <property type="entry name" value="LacI/GalR-like_sensor"/>
</dbReference>
<dbReference type="InterPro" id="IPR000843">
    <property type="entry name" value="HTH_LacI"/>
</dbReference>
<reference evidence="6" key="2">
    <citation type="submission" date="2019-11" db="EMBL/GenBank/DDBJ databases">
        <authorList>
            <person name="Feng L."/>
        </authorList>
    </citation>
    <scope>NUCLEOTIDE SEQUENCE</scope>
    <source>
        <strain evidence="6">BdentiumLFYP24</strain>
    </source>
</reference>
<protein>
    <submittedName>
        <fullName evidence="6">Catabolite control protein A</fullName>
    </submittedName>
    <submittedName>
        <fullName evidence="5">LacI family transcriptional regulator</fullName>
    </submittedName>
</protein>
<dbReference type="PANTHER" id="PTHR30146:SF138">
    <property type="entry name" value="TRANSCRIPTIONAL REGULATORY PROTEIN"/>
    <property type="match status" value="1"/>
</dbReference>
<dbReference type="GO" id="GO:0000976">
    <property type="term" value="F:transcription cis-regulatory region binding"/>
    <property type="evidence" value="ECO:0007669"/>
    <property type="project" value="TreeGrafter"/>
</dbReference>
<dbReference type="RefSeq" id="WP_129879934.1">
    <property type="nucleotide sequence ID" value="NZ_CACRSP010000006.1"/>
</dbReference>
<dbReference type="GO" id="GO:0003700">
    <property type="term" value="F:DNA-binding transcription factor activity"/>
    <property type="evidence" value="ECO:0007669"/>
    <property type="project" value="TreeGrafter"/>
</dbReference>
<accession>A0A6N2TV24</accession>
<evidence type="ECO:0000259" key="4">
    <source>
        <dbReference type="PROSITE" id="PS50932"/>
    </source>
</evidence>
<gene>
    <name evidence="6" type="primary">ccpA_15</name>
    <name evidence="6" type="ORF">BDLFYP24_02174</name>
    <name evidence="5" type="ORF">GBB04_05595</name>
</gene>
<evidence type="ECO:0000313" key="6">
    <source>
        <dbReference type="EMBL" id="VYT09565.1"/>
    </source>
</evidence>
<dbReference type="CDD" id="cd01392">
    <property type="entry name" value="HTH_LacI"/>
    <property type="match status" value="1"/>
</dbReference>
<dbReference type="Pfam" id="PF13377">
    <property type="entry name" value="Peripla_BP_3"/>
    <property type="match status" value="1"/>
</dbReference>
<keyword evidence="2" id="KW-0238">DNA-binding</keyword>
<name>A0A6N2TV24_9BIFI</name>
<dbReference type="AlphaFoldDB" id="A0A6N2TV24"/>
<dbReference type="Proteomes" id="UP000429211">
    <property type="component" value="Unassembled WGS sequence"/>
</dbReference>
<organism evidence="6">
    <name type="scientific">Bifidobacterium dentium</name>
    <dbReference type="NCBI Taxonomy" id="1689"/>
    <lineage>
        <taxon>Bacteria</taxon>
        <taxon>Bacillati</taxon>
        <taxon>Actinomycetota</taxon>
        <taxon>Actinomycetes</taxon>
        <taxon>Bifidobacteriales</taxon>
        <taxon>Bifidobacteriaceae</taxon>
        <taxon>Bifidobacterium</taxon>
    </lineage>
</organism>
<keyword evidence="1" id="KW-0805">Transcription regulation</keyword>
<proteinExistence type="predicted"/>
<dbReference type="PROSITE" id="PS50932">
    <property type="entry name" value="HTH_LACI_2"/>
    <property type="match status" value="1"/>
</dbReference>
<feature type="domain" description="HTH lacI-type" evidence="4">
    <location>
        <begin position="3"/>
        <end position="57"/>
    </location>
</feature>
<dbReference type="Pfam" id="PF00356">
    <property type="entry name" value="LacI"/>
    <property type="match status" value="1"/>
</dbReference>
<evidence type="ECO:0000313" key="5">
    <source>
        <dbReference type="EMBL" id="KAB7461538.1"/>
    </source>
</evidence>
<dbReference type="SMART" id="SM00354">
    <property type="entry name" value="HTH_LACI"/>
    <property type="match status" value="1"/>
</dbReference>
<dbReference type="Gene3D" id="3.40.50.2300">
    <property type="match status" value="2"/>
</dbReference>
<evidence type="ECO:0000256" key="1">
    <source>
        <dbReference type="ARBA" id="ARBA00023015"/>
    </source>
</evidence>
<dbReference type="InterPro" id="IPR010982">
    <property type="entry name" value="Lambda_DNA-bd_dom_sf"/>
</dbReference>
<reference evidence="5 7" key="1">
    <citation type="journal article" date="2019" name="Nat. Med.">
        <title>A library of human gut bacterial isolates paired with longitudinal multiomics data enables mechanistic microbiome research.</title>
        <authorList>
            <person name="Poyet M."/>
            <person name="Groussin M."/>
            <person name="Gibbons S.M."/>
            <person name="Avila-Pacheco J."/>
            <person name="Jiang X."/>
            <person name="Kearney S.M."/>
            <person name="Perrotta A.R."/>
            <person name="Berdy B."/>
            <person name="Zhao S."/>
            <person name="Lieberman T.D."/>
            <person name="Swanson P.K."/>
            <person name="Smith M."/>
            <person name="Roesemann S."/>
            <person name="Alexander J.E."/>
            <person name="Rich S.A."/>
            <person name="Livny J."/>
            <person name="Vlamakis H."/>
            <person name="Clish C."/>
            <person name="Bullock K."/>
            <person name="Deik A."/>
            <person name="Scott J."/>
            <person name="Pierce K.A."/>
            <person name="Xavier R.J."/>
            <person name="Alm E.J."/>
        </authorList>
    </citation>
    <scope>NUCLEOTIDE SEQUENCE [LARGE SCALE GENOMIC DNA]</scope>
    <source>
        <strain evidence="5 7">BIOML-A2</strain>
    </source>
</reference>
<keyword evidence="3" id="KW-0804">Transcription</keyword>
<dbReference type="EMBL" id="CACRSP010000006">
    <property type="protein sequence ID" value="VYT09565.1"/>
    <property type="molecule type" value="Genomic_DNA"/>
</dbReference>
<dbReference type="EMBL" id="WDPD01000004">
    <property type="protein sequence ID" value="KAB7461538.1"/>
    <property type="molecule type" value="Genomic_DNA"/>
</dbReference>
<dbReference type="InterPro" id="IPR028082">
    <property type="entry name" value="Peripla_BP_I"/>
</dbReference>
<evidence type="ECO:0000256" key="3">
    <source>
        <dbReference type="ARBA" id="ARBA00023163"/>
    </source>
</evidence>
<dbReference type="SUPFAM" id="SSF47413">
    <property type="entry name" value="lambda repressor-like DNA-binding domains"/>
    <property type="match status" value="1"/>
</dbReference>
<dbReference type="Gene3D" id="1.10.260.40">
    <property type="entry name" value="lambda repressor-like DNA-binding domains"/>
    <property type="match status" value="1"/>
</dbReference>